<dbReference type="PANTHER" id="PTHR42920">
    <property type="entry name" value="OS03G0707200 PROTEIN-RELATED"/>
    <property type="match status" value="1"/>
</dbReference>
<keyword evidence="10" id="KW-1185">Reference proteome</keyword>
<accession>A0A1G6KNG8</accession>
<dbReference type="RefSeq" id="WP_090846286.1">
    <property type="nucleotide sequence ID" value="NZ_FMZL01000009.1"/>
</dbReference>
<name>A0A1G6KNG8_9ACTN</name>
<evidence type="ECO:0000313" key="9">
    <source>
        <dbReference type="EMBL" id="SDC32523.1"/>
    </source>
</evidence>
<evidence type="ECO:0000256" key="4">
    <source>
        <dbReference type="ARBA" id="ARBA00022692"/>
    </source>
</evidence>
<feature type="transmembrane region" description="Helical" evidence="7">
    <location>
        <begin position="76"/>
        <end position="97"/>
    </location>
</feature>
<evidence type="ECO:0000256" key="6">
    <source>
        <dbReference type="ARBA" id="ARBA00023136"/>
    </source>
</evidence>
<keyword evidence="3" id="KW-1003">Cell membrane</keyword>
<proteinExistence type="inferred from homology"/>
<feature type="transmembrane region" description="Helical" evidence="7">
    <location>
        <begin position="20"/>
        <end position="40"/>
    </location>
</feature>
<evidence type="ECO:0000256" key="1">
    <source>
        <dbReference type="ARBA" id="ARBA00004651"/>
    </source>
</evidence>
<evidence type="ECO:0000256" key="2">
    <source>
        <dbReference type="ARBA" id="ARBA00007362"/>
    </source>
</evidence>
<protein>
    <submittedName>
        <fullName evidence="9">Threonine/homoserine efflux transporter RhtA</fullName>
    </submittedName>
</protein>
<dbReference type="EMBL" id="FMZL01000009">
    <property type="protein sequence ID" value="SDC32523.1"/>
    <property type="molecule type" value="Genomic_DNA"/>
</dbReference>
<sequence>MGNASGAGIGAGWTQRRADLMIAVIACAWGSSYLMMQVGLSSIPPFGMVALRFGIAFVAVAIIFRKRLRELTASVVARGAVLGFLLCVFFGLLMYGLKTTPASTAGFLTSAKVIFVPLIVAVATHRAPSRATLAGIGICVAGLALLTLSGPVSLGGGAGLCLAGSAVYALQIVATDTFSRSDDALLLGICQLGFAAVFGAAFNLAFEGPVLPQSPAEWGAVLGLALVCSAFGFAMQPVAQSRTTATHAGLLFSLESVSSAVLSFVFLGEVMAPQCYLGCALILAAVLLSSLADGKADAAEGAADARAFSASTHGGLARGLATARVHAKRAQE</sequence>
<comment type="similarity">
    <text evidence="2">Belongs to the EamA transporter family.</text>
</comment>
<dbReference type="InterPro" id="IPR037185">
    <property type="entry name" value="EmrE-like"/>
</dbReference>
<feature type="transmembrane region" description="Helical" evidence="7">
    <location>
        <begin position="103"/>
        <end position="124"/>
    </location>
</feature>
<feature type="transmembrane region" description="Helical" evidence="7">
    <location>
        <begin position="274"/>
        <end position="292"/>
    </location>
</feature>
<organism evidence="9 10">
    <name type="scientific">Parafannyhessea umbonata</name>
    <dbReference type="NCBI Taxonomy" id="604330"/>
    <lineage>
        <taxon>Bacteria</taxon>
        <taxon>Bacillati</taxon>
        <taxon>Actinomycetota</taxon>
        <taxon>Coriobacteriia</taxon>
        <taxon>Coriobacteriales</taxon>
        <taxon>Atopobiaceae</taxon>
        <taxon>Parafannyhessea</taxon>
    </lineage>
</organism>
<dbReference type="PANTHER" id="PTHR42920:SF5">
    <property type="entry name" value="EAMA DOMAIN-CONTAINING PROTEIN"/>
    <property type="match status" value="1"/>
</dbReference>
<dbReference type="Pfam" id="PF00892">
    <property type="entry name" value="EamA"/>
    <property type="match status" value="2"/>
</dbReference>
<evidence type="ECO:0000256" key="7">
    <source>
        <dbReference type="SAM" id="Phobius"/>
    </source>
</evidence>
<evidence type="ECO:0000256" key="5">
    <source>
        <dbReference type="ARBA" id="ARBA00022989"/>
    </source>
</evidence>
<dbReference type="InterPro" id="IPR000620">
    <property type="entry name" value="EamA_dom"/>
</dbReference>
<evidence type="ECO:0000256" key="3">
    <source>
        <dbReference type="ARBA" id="ARBA00022475"/>
    </source>
</evidence>
<feature type="domain" description="EamA" evidence="8">
    <location>
        <begin position="157"/>
        <end position="290"/>
    </location>
</feature>
<feature type="transmembrane region" description="Helical" evidence="7">
    <location>
        <begin position="218"/>
        <end position="236"/>
    </location>
</feature>
<dbReference type="InterPro" id="IPR051258">
    <property type="entry name" value="Diverse_Substrate_Transporter"/>
</dbReference>
<dbReference type="SUPFAM" id="SSF103481">
    <property type="entry name" value="Multidrug resistance efflux transporter EmrE"/>
    <property type="match status" value="2"/>
</dbReference>
<comment type="subcellular location">
    <subcellularLocation>
        <location evidence="1">Cell membrane</location>
        <topology evidence="1">Multi-pass membrane protein</topology>
    </subcellularLocation>
</comment>
<dbReference type="AlphaFoldDB" id="A0A1G6KNG8"/>
<dbReference type="PRINTS" id="PR00173">
    <property type="entry name" value="EDTRNSPORT"/>
</dbReference>
<dbReference type="GO" id="GO:0005886">
    <property type="term" value="C:plasma membrane"/>
    <property type="evidence" value="ECO:0007669"/>
    <property type="project" value="UniProtKB-SubCell"/>
</dbReference>
<gene>
    <name evidence="9" type="ORF">SAMN04487824_10923</name>
</gene>
<reference evidence="10" key="1">
    <citation type="submission" date="2016-10" db="EMBL/GenBank/DDBJ databases">
        <authorList>
            <person name="Varghese N."/>
            <person name="Submissions S."/>
        </authorList>
    </citation>
    <scope>NUCLEOTIDE SEQUENCE [LARGE SCALE GENOMIC DNA]</scope>
    <source>
        <strain evidence="10">DSM 22619</strain>
    </source>
</reference>
<feature type="transmembrane region" description="Helical" evidence="7">
    <location>
        <begin position="131"/>
        <end position="148"/>
    </location>
</feature>
<keyword evidence="4 7" id="KW-0812">Transmembrane</keyword>
<evidence type="ECO:0000313" key="10">
    <source>
        <dbReference type="Proteomes" id="UP000198528"/>
    </source>
</evidence>
<feature type="transmembrane region" description="Helical" evidence="7">
    <location>
        <begin position="185"/>
        <end position="206"/>
    </location>
</feature>
<dbReference type="STRING" id="604330.SAMN04489857_1126"/>
<feature type="domain" description="EamA" evidence="8">
    <location>
        <begin position="18"/>
        <end position="147"/>
    </location>
</feature>
<evidence type="ECO:0000259" key="8">
    <source>
        <dbReference type="Pfam" id="PF00892"/>
    </source>
</evidence>
<keyword evidence="5 7" id="KW-1133">Transmembrane helix</keyword>
<keyword evidence="6 7" id="KW-0472">Membrane</keyword>
<dbReference type="Proteomes" id="UP000198528">
    <property type="component" value="Unassembled WGS sequence"/>
</dbReference>
<feature type="transmembrane region" description="Helical" evidence="7">
    <location>
        <begin position="46"/>
        <end position="64"/>
    </location>
</feature>